<name>A0AAV7T5N6_PLEWA</name>
<dbReference type="EMBL" id="JANPWB010000007">
    <property type="protein sequence ID" value="KAJ1171644.1"/>
    <property type="molecule type" value="Genomic_DNA"/>
</dbReference>
<proteinExistence type="predicted"/>
<accession>A0AAV7T5N6</accession>
<evidence type="ECO:0000313" key="2">
    <source>
        <dbReference type="Proteomes" id="UP001066276"/>
    </source>
</evidence>
<evidence type="ECO:0000313" key="1">
    <source>
        <dbReference type="EMBL" id="KAJ1171644.1"/>
    </source>
</evidence>
<sequence length="77" mass="8867">MRVRTHEHRKRTASSKRVRARSYGLLPLHTDGDFNDKGTLTPRAILTTLLQLKDSLECLPYSYNESVQAITKLNRVK</sequence>
<dbReference type="Proteomes" id="UP001066276">
    <property type="component" value="Chromosome 4_1"/>
</dbReference>
<dbReference type="AlphaFoldDB" id="A0AAV7T5N6"/>
<reference evidence="1" key="1">
    <citation type="journal article" date="2022" name="bioRxiv">
        <title>Sequencing and chromosome-scale assembly of the giantPleurodeles waltlgenome.</title>
        <authorList>
            <person name="Brown T."/>
            <person name="Elewa A."/>
            <person name="Iarovenko S."/>
            <person name="Subramanian E."/>
            <person name="Araus A.J."/>
            <person name="Petzold A."/>
            <person name="Susuki M."/>
            <person name="Suzuki K.-i.T."/>
            <person name="Hayashi T."/>
            <person name="Toyoda A."/>
            <person name="Oliveira C."/>
            <person name="Osipova E."/>
            <person name="Leigh N.D."/>
            <person name="Simon A."/>
            <person name="Yun M.H."/>
        </authorList>
    </citation>
    <scope>NUCLEOTIDE SEQUENCE</scope>
    <source>
        <strain evidence="1">20211129_DDA</strain>
        <tissue evidence="1">Liver</tissue>
    </source>
</reference>
<keyword evidence="2" id="KW-1185">Reference proteome</keyword>
<protein>
    <submittedName>
        <fullName evidence="1">Uncharacterized protein</fullName>
    </submittedName>
</protein>
<gene>
    <name evidence="1" type="ORF">NDU88_003504</name>
</gene>
<organism evidence="1 2">
    <name type="scientific">Pleurodeles waltl</name>
    <name type="common">Iberian ribbed newt</name>
    <dbReference type="NCBI Taxonomy" id="8319"/>
    <lineage>
        <taxon>Eukaryota</taxon>
        <taxon>Metazoa</taxon>
        <taxon>Chordata</taxon>
        <taxon>Craniata</taxon>
        <taxon>Vertebrata</taxon>
        <taxon>Euteleostomi</taxon>
        <taxon>Amphibia</taxon>
        <taxon>Batrachia</taxon>
        <taxon>Caudata</taxon>
        <taxon>Salamandroidea</taxon>
        <taxon>Salamandridae</taxon>
        <taxon>Pleurodelinae</taxon>
        <taxon>Pleurodeles</taxon>
    </lineage>
</organism>
<comment type="caution">
    <text evidence="1">The sequence shown here is derived from an EMBL/GenBank/DDBJ whole genome shotgun (WGS) entry which is preliminary data.</text>
</comment>